<feature type="non-terminal residue" evidence="1">
    <location>
        <position position="1"/>
    </location>
</feature>
<name>A0AC60P878_IXOPE</name>
<proteinExistence type="predicted"/>
<dbReference type="Proteomes" id="UP000805193">
    <property type="component" value="Unassembled WGS sequence"/>
</dbReference>
<comment type="caution">
    <text evidence="1">The sequence shown here is derived from an EMBL/GenBank/DDBJ whole genome shotgun (WGS) entry which is preliminary data.</text>
</comment>
<evidence type="ECO:0000313" key="1">
    <source>
        <dbReference type="EMBL" id="KAG0415388.1"/>
    </source>
</evidence>
<evidence type="ECO:0000313" key="2">
    <source>
        <dbReference type="Proteomes" id="UP000805193"/>
    </source>
</evidence>
<gene>
    <name evidence="1" type="ORF">HPB47_007433</name>
</gene>
<organism evidence="1 2">
    <name type="scientific">Ixodes persulcatus</name>
    <name type="common">Taiga tick</name>
    <dbReference type="NCBI Taxonomy" id="34615"/>
    <lineage>
        <taxon>Eukaryota</taxon>
        <taxon>Metazoa</taxon>
        <taxon>Ecdysozoa</taxon>
        <taxon>Arthropoda</taxon>
        <taxon>Chelicerata</taxon>
        <taxon>Arachnida</taxon>
        <taxon>Acari</taxon>
        <taxon>Parasitiformes</taxon>
        <taxon>Ixodida</taxon>
        <taxon>Ixodoidea</taxon>
        <taxon>Ixodidae</taxon>
        <taxon>Ixodinae</taxon>
        <taxon>Ixodes</taxon>
    </lineage>
</organism>
<accession>A0AC60P878</accession>
<protein>
    <submittedName>
        <fullName evidence="1">Uncharacterized protein</fullName>
    </submittedName>
</protein>
<keyword evidence="2" id="KW-1185">Reference proteome</keyword>
<dbReference type="EMBL" id="JABSTQ010011074">
    <property type="protein sequence ID" value="KAG0415388.1"/>
    <property type="molecule type" value="Genomic_DNA"/>
</dbReference>
<sequence length="618" mass="70464">ECRMNRKSGFGLRGRRSSSANAFTPRSFIPRRSSSFGDLRSSGGASLASGPGSKHSNLRGNRGSIGSAASIGRFSRGPQKSIKDERPLADKTYQAECAVKLSEFLQIHGYANQCTPKQLLRMSTKDFEQIFQFLVTFLDPNFTIVGKVEDAACQCLKRLGYPYTLSKSMLMGIGSRLPQALAVIMWLYDIVSYVAEVDIIDYLFGKEPGSGNDDAPGYGTADILLHCLDNPDADDSEDIRFLQSLAAEQVPQEDDKLDEDIERERKILADMEARVATYEEVRMELKETRTRMHSYDLYFEKMTQHCEATRIGIQEESKSLADAEAEKVMLKAELCELRSVLQEQIQRQEDEVTLNAKRSELQENIRRSRNQIEALKEEHIELQMGWKKEHEKLQDVREDVAAVLKLLEKPVSNVLRGKQSAVLQDFDLRPVFTEEDVQQQESCNEAASAKLSQLMARVEEKLCAHIKNEKELFEKYEFDIENIAMELRSEQRIAEKSKACAEAVVKQLRDEQEAVYEQLEKALAEIAELSAEQRTSQATQEQDVGHKKSILDSAKRDLEKAQKEYEDGLNTCRERMENTKRLSKEQTREFLQMLADIKKDLVAEEREIQAMRKVLKKK</sequence>
<reference evidence="1 2" key="1">
    <citation type="journal article" date="2020" name="Cell">
        <title>Large-Scale Comparative Analyses of Tick Genomes Elucidate Their Genetic Diversity and Vector Capacities.</title>
        <authorList>
            <consortium name="Tick Genome and Microbiome Consortium (TIGMIC)"/>
            <person name="Jia N."/>
            <person name="Wang J."/>
            <person name="Shi W."/>
            <person name="Du L."/>
            <person name="Sun Y."/>
            <person name="Zhan W."/>
            <person name="Jiang J.F."/>
            <person name="Wang Q."/>
            <person name="Zhang B."/>
            <person name="Ji P."/>
            <person name="Bell-Sakyi L."/>
            <person name="Cui X.M."/>
            <person name="Yuan T.T."/>
            <person name="Jiang B.G."/>
            <person name="Yang W.F."/>
            <person name="Lam T.T."/>
            <person name="Chang Q.C."/>
            <person name="Ding S.J."/>
            <person name="Wang X.J."/>
            <person name="Zhu J.G."/>
            <person name="Ruan X.D."/>
            <person name="Zhao L."/>
            <person name="Wei J.T."/>
            <person name="Ye R.Z."/>
            <person name="Que T.C."/>
            <person name="Du C.H."/>
            <person name="Zhou Y.H."/>
            <person name="Cheng J.X."/>
            <person name="Dai P.F."/>
            <person name="Guo W.B."/>
            <person name="Han X.H."/>
            <person name="Huang E.J."/>
            <person name="Li L.F."/>
            <person name="Wei W."/>
            <person name="Gao Y.C."/>
            <person name="Liu J.Z."/>
            <person name="Shao H.Z."/>
            <person name="Wang X."/>
            <person name="Wang C.C."/>
            <person name="Yang T.C."/>
            <person name="Huo Q.B."/>
            <person name="Li W."/>
            <person name="Chen H.Y."/>
            <person name="Chen S.E."/>
            <person name="Zhou L.G."/>
            <person name="Ni X.B."/>
            <person name="Tian J.H."/>
            <person name="Sheng Y."/>
            <person name="Liu T."/>
            <person name="Pan Y.S."/>
            <person name="Xia L.Y."/>
            <person name="Li J."/>
            <person name="Zhao F."/>
            <person name="Cao W.C."/>
        </authorList>
    </citation>
    <scope>NUCLEOTIDE SEQUENCE [LARGE SCALE GENOMIC DNA]</scope>
    <source>
        <strain evidence="1">Iper-2018</strain>
    </source>
</reference>